<evidence type="ECO:0000256" key="1">
    <source>
        <dbReference type="SAM" id="Phobius"/>
    </source>
</evidence>
<sequence>MRPPDHPIRPAKAEPGTAAKTSPAAAFALALGAAALVSVLTVLFSPVGLVLAIIGLILGIVAMKMTKRPGLTGKGVAIAGLVLNGLALLIALALAAGISTFLNNEDAVNRLERQVEDLRDNLPE</sequence>
<name>A0A1C6S5K7_9ACTN</name>
<dbReference type="AlphaFoldDB" id="A0A1C6S5K7"/>
<protein>
    <recommendedName>
        <fullName evidence="2">DUF4190 domain-containing protein</fullName>
    </recommendedName>
</protein>
<keyword evidence="4" id="KW-1185">Reference proteome</keyword>
<dbReference type="Pfam" id="PF13828">
    <property type="entry name" value="DUF4190"/>
    <property type="match status" value="1"/>
</dbReference>
<organism evidence="3 4">
    <name type="scientific">Micromonospora nigra</name>
    <dbReference type="NCBI Taxonomy" id="145857"/>
    <lineage>
        <taxon>Bacteria</taxon>
        <taxon>Bacillati</taxon>
        <taxon>Actinomycetota</taxon>
        <taxon>Actinomycetes</taxon>
        <taxon>Micromonosporales</taxon>
        <taxon>Micromonosporaceae</taxon>
        <taxon>Micromonospora</taxon>
    </lineage>
</organism>
<keyword evidence="1" id="KW-1133">Transmembrane helix</keyword>
<dbReference type="InterPro" id="IPR025241">
    <property type="entry name" value="DUF4190"/>
</dbReference>
<feature type="transmembrane region" description="Helical" evidence="1">
    <location>
        <begin position="75"/>
        <end position="102"/>
    </location>
</feature>
<evidence type="ECO:0000313" key="4">
    <source>
        <dbReference type="Proteomes" id="UP000199699"/>
    </source>
</evidence>
<accession>A0A1C6S5K7</accession>
<evidence type="ECO:0000313" key="3">
    <source>
        <dbReference type="EMBL" id="SCL24546.1"/>
    </source>
</evidence>
<feature type="transmembrane region" description="Helical" evidence="1">
    <location>
        <begin position="46"/>
        <end position="63"/>
    </location>
</feature>
<keyword evidence="1" id="KW-0472">Membrane</keyword>
<evidence type="ECO:0000259" key="2">
    <source>
        <dbReference type="Pfam" id="PF13828"/>
    </source>
</evidence>
<feature type="domain" description="DUF4190" evidence="2">
    <location>
        <begin position="32"/>
        <end position="92"/>
    </location>
</feature>
<proteinExistence type="predicted"/>
<gene>
    <name evidence="3" type="ORF">GA0070616_2937</name>
</gene>
<dbReference type="STRING" id="145857.GA0070616_2937"/>
<reference evidence="3 4" key="1">
    <citation type="submission" date="2016-06" db="EMBL/GenBank/DDBJ databases">
        <authorList>
            <person name="Kjaerup R.B."/>
            <person name="Dalgaard T.S."/>
            <person name="Juul-Madsen H.R."/>
        </authorList>
    </citation>
    <scope>NUCLEOTIDE SEQUENCE [LARGE SCALE GENOMIC DNA]</scope>
    <source>
        <strain evidence="3 4">DSM 43818</strain>
    </source>
</reference>
<dbReference type="EMBL" id="FMHT01000003">
    <property type="protein sequence ID" value="SCL24546.1"/>
    <property type="molecule type" value="Genomic_DNA"/>
</dbReference>
<dbReference type="Proteomes" id="UP000199699">
    <property type="component" value="Unassembled WGS sequence"/>
</dbReference>
<dbReference type="RefSeq" id="WP_091082062.1">
    <property type="nucleotide sequence ID" value="NZ_FMHT01000003.1"/>
</dbReference>
<keyword evidence="1" id="KW-0812">Transmembrane</keyword>